<keyword evidence="2" id="KW-1185">Reference proteome</keyword>
<name>A0ACC0IZT1_9ERIC</name>
<dbReference type="Proteomes" id="UP001060215">
    <property type="component" value="Chromosome 1"/>
</dbReference>
<gene>
    <name evidence="1" type="ORF">LOK49_LG01G04253</name>
</gene>
<sequence>MLVSQLQPPSVANALIPCTTMNSMCILACWYGGQKLCPIRYFRGFSMCLGLSPHSWKGVVVAEMRMNSIDA</sequence>
<proteinExistence type="predicted"/>
<evidence type="ECO:0000313" key="1">
    <source>
        <dbReference type="EMBL" id="KAI8031210.1"/>
    </source>
</evidence>
<evidence type="ECO:0000313" key="2">
    <source>
        <dbReference type="Proteomes" id="UP001060215"/>
    </source>
</evidence>
<accession>A0ACC0IZT1</accession>
<comment type="caution">
    <text evidence="1">The sequence shown here is derived from an EMBL/GenBank/DDBJ whole genome shotgun (WGS) entry which is preliminary data.</text>
</comment>
<reference evidence="1 2" key="1">
    <citation type="journal article" date="2022" name="Plant J.">
        <title>Chromosome-level genome of Camellia lanceoleosa provides a valuable resource for understanding genome evolution and self-incompatibility.</title>
        <authorList>
            <person name="Gong W."/>
            <person name="Xiao S."/>
            <person name="Wang L."/>
            <person name="Liao Z."/>
            <person name="Chang Y."/>
            <person name="Mo W."/>
            <person name="Hu G."/>
            <person name="Li W."/>
            <person name="Zhao G."/>
            <person name="Zhu H."/>
            <person name="Hu X."/>
            <person name="Ji K."/>
            <person name="Xiang X."/>
            <person name="Song Q."/>
            <person name="Yuan D."/>
            <person name="Jin S."/>
            <person name="Zhang L."/>
        </authorList>
    </citation>
    <scope>NUCLEOTIDE SEQUENCE [LARGE SCALE GENOMIC DNA]</scope>
    <source>
        <strain evidence="1">SQ_2022a</strain>
    </source>
</reference>
<dbReference type="EMBL" id="CM045758">
    <property type="protein sequence ID" value="KAI8031210.1"/>
    <property type="molecule type" value="Genomic_DNA"/>
</dbReference>
<protein>
    <submittedName>
        <fullName evidence="1">Uncharacterized protein</fullName>
    </submittedName>
</protein>
<organism evidence="1 2">
    <name type="scientific">Camellia lanceoleosa</name>
    <dbReference type="NCBI Taxonomy" id="1840588"/>
    <lineage>
        <taxon>Eukaryota</taxon>
        <taxon>Viridiplantae</taxon>
        <taxon>Streptophyta</taxon>
        <taxon>Embryophyta</taxon>
        <taxon>Tracheophyta</taxon>
        <taxon>Spermatophyta</taxon>
        <taxon>Magnoliopsida</taxon>
        <taxon>eudicotyledons</taxon>
        <taxon>Gunneridae</taxon>
        <taxon>Pentapetalae</taxon>
        <taxon>asterids</taxon>
        <taxon>Ericales</taxon>
        <taxon>Theaceae</taxon>
        <taxon>Camellia</taxon>
    </lineage>
</organism>